<proteinExistence type="inferred from homology"/>
<dbReference type="InterPro" id="IPR050282">
    <property type="entry name" value="Cycloisomerase_2"/>
</dbReference>
<dbReference type="AlphaFoldDB" id="A0A1H0M557"/>
<dbReference type="Proteomes" id="UP000186456">
    <property type="component" value="Unassembled WGS sequence"/>
</dbReference>
<dbReference type="PANTHER" id="PTHR30344:SF1">
    <property type="entry name" value="6-PHOSPHOGLUCONOLACTONASE"/>
    <property type="match status" value="1"/>
</dbReference>
<feature type="region of interest" description="Disordered" evidence="2">
    <location>
        <begin position="378"/>
        <end position="400"/>
    </location>
</feature>
<evidence type="ECO:0000256" key="2">
    <source>
        <dbReference type="SAM" id="MobiDB-lite"/>
    </source>
</evidence>
<comment type="similarity">
    <text evidence="1">Belongs to the cycloisomerase 2 family.</text>
</comment>
<evidence type="ECO:0000313" key="4">
    <source>
        <dbReference type="Proteomes" id="UP000186456"/>
    </source>
</evidence>
<name>A0A1H0M557_MICTS</name>
<dbReference type="GO" id="GO:0016853">
    <property type="term" value="F:isomerase activity"/>
    <property type="evidence" value="ECO:0007669"/>
    <property type="project" value="UniProtKB-KW"/>
</dbReference>
<dbReference type="InterPro" id="IPR019405">
    <property type="entry name" value="Lactonase_7-beta_prop"/>
</dbReference>
<evidence type="ECO:0000313" key="3">
    <source>
        <dbReference type="EMBL" id="SDO75622.1"/>
    </source>
</evidence>
<reference evidence="3 4" key="1">
    <citation type="submission" date="2016-10" db="EMBL/GenBank/DDBJ databases">
        <authorList>
            <person name="de Groot N.N."/>
        </authorList>
    </citation>
    <scope>NUCLEOTIDE SEQUENCE [LARGE SCALE GENOMIC DNA]</scope>
    <source>
        <strain evidence="3 4">StLB037</strain>
    </source>
</reference>
<dbReference type="InterPro" id="IPR015943">
    <property type="entry name" value="WD40/YVTN_repeat-like_dom_sf"/>
</dbReference>
<dbReference type="SUPFAM" id="SSF51004">
    <property type="entry name" value="C-terminal (heme d1) domain of cytochrome cd1-nitrite reductase"/>
    <property type="match status" value="1"/>
</dbReference>
<sequence length="400" mass="41492">MRFWVGAYAPDTGVAEGIGILQAGESDSLGAGGPLGMVATAAAVPGSASWVAAHPSNDDIVYAAVEFDGTVQAFRRTAETRLTSLGPPVEAGGAVCHIAVASDASFLVASCWGDGRIVRIALDAQGRPSRPVVAAEAADPHGAASDEGTVSTGARVSGAVVPDLAAAARALRDAAGEEYSHLVPAYDDVPVTDAESEEAVAGARVSRAHQAVFLPGGLIATTDMGFDLVRFWRTHEGGLRLAQEVALPKGSGPRHGLWHPSGHLYVVTELSCEVFVLAPDRAGRWHLVSGQPLLGTLDTDTAAELSSSRDGSTLYAGVRGSDTVGVLSVRGHGEELQLLALAETGTRWPRHHVVVDDTLLVAGQLAHEIVSLPLDGRTGIPGKVRHRTPSPSPTRLLPMR</sequence>
<dbReference type="Gene3D" id="2.130.10.10">
    <property type="entry name" value="YVTN repeat-like/Quinoprotein amine dehydrogenase"/>
    <property type="match status" value="2"/>
</dbReference>
<dbReference type="InterPro" id="IPR011048">
    <property type="entry name" value="Haem_d1_sf"/>
</dbReference>
<accession>A0A1H0M557</accession>
<protein>
    <submittedName>
        <fullName evidence="3">6-phosphogluconolactonase, cycloisomerase 2 family</fullName>
    </submittedName>
</protein>
<organism evidence="3 4">
    <name type="scientific">Microbacterium testaceum (strain StLB037)</name>
    <dbReference type="NCBI Taxonomy" id="979556"/>
    <lineage>
        <taxon>Bacteria</taxon>
        <taxon>Bacillati</taxon>
        <taxon>Actinomycetota</taxon>
        <taxon>Actinomycetes</taxon>
        <taxon>Micrococcales</taxon>
        <taxon>Microbacteriaceae</taxon>
        <taxon>Microbacterium</taxon>
    </lineage>
</organism>
<gene>
    <name evidence="3" type="ORF">SAMN04487788_0735</name>
</gene>
<dbReference type="PANTHER" id="PTHR30344">
    <property type="entry name" value="6-PHOSPHOGLUCONOLACTONASE-RELATED"/>
    <property type="match status" value="1"/>
</dbReference>
<dbReference type="RefSeq" id="WP_056225215.1">
    <property type="nucleotide sequence ID" value="NZ_FNJN01000002.1"/>
</dbReference>
<dbReference type="Pfam" id="PF10282">
    <property type="entry name" value="Lactonase"/>
    <property type="match status" value="2"/>
</dbReference>
<dbReference type="EMBL" id="FNJN01000002">
    <property type="protein sequence ID" value="SDO75622.1"/>
    <property type="molecule type" value="Genomic_DNA"/>
</dbReference>
<keyword evidence="3" id="KW-0413">Isomerase</keyword>
<dbReference type="GO" id="GO:0017057">
    <property type="term" value="F:6-phosphogluconolactonase activity"/>
    <property type="evidence" value="ECO:0007669"/>
    <property type="project" value="TreeGrafter"/>
</dbReference>
<evidence type="ECO:0000256" key="1">
    <source>
        <dbReference type="ARBA" id="ARBA00005564"/>
    </source>
</evidence>